<evidence type="ECO:0000256" key="1">
    <source>
        <dbReference type="ARBA" id="ARBA00004141"/>
    </source>
</evidence>
<dbReference type="PANTHER" id="PTHR43867:SF2">
    <property type="entry name" value="CELLULOSE SYNTHASE CATALYTIC SUBUNIT A [UDP-FORMING]"/>
    <property type="match status" value="1"/>
</dbReference>
<name>A0A9D2QBI5_9FIRM</name>
<dbReference type="GO" id="GO:0016758">
    <property type="term" value="F:hexosyltransferase activity"/>
    <property type="evidence" value="ECO:0007669"/>
    <property type="project" value="TreeGrafter"/>
</dbReference>
<dbReference type="GO" id="GO:0005886">
    <property type="term" value="C:plasma membrane"/>
    <property type="evidence" value="ECO:0007669"/>
    <property type="project" value="TreeGrafter"/>
</dbReference>
<dbReference type="CDD" id="cd06421">
    <property type="entry name" value="CESA_CelA_like"/>
    <property type="match status" value="1"/>
</dbReference>
<dbReference type="SUPFAM" id="SSF53448">
    <property type="entry name" value="Nucleotide-diphospho-sugar transferases"/>
    <property type="match status" value="1"/>
</dbReference>
<organism evidence="9 10">
    <name type="scientific">Candidatus Mediterraneibacter faecavium</name>
    <dbReference type="NCBI Taxonomy" id="2838668"/>
    <lineage>
        <taxon>Bacteria</taxon>
        <taxon>Bacillati</taxon>
        <taxon>Bacillota</taxon>
        <taxon>Clostridia</taxon>
        <taxon>Lachnospirales</taxon>
        <taxon>Lachnospiraceae</taxon>
        <taxon>Mediterraneibacter</taxon>
    </lineage>
</organism>
<dbReference type="InterPro" id="IPR050321">
    <property type="entry name" value="Glycosyltr_2/OpgH_subfam"/>
</dbReference>
<dbReference type="SUPFAM" id="SSF141371">
    <property type="entry name" value="PilZ domain-like"/>
    <property type="match status" value="1"/>
</dbReference>
<evidence type="ECO:0000256" key="4">
    <source>
        <dbReference type="ARBA" id="ARBA00022692"/>
    </source>
</evidence>
<evidence type="ECO:0000256" key="3">
    <source>
        <dbReference type="ARBA" id="ARBA00022679"/>
    </source>
</evidence>
<keyword evidence="4 7" id="KW-0812">Transmembrane</keyword>
<dbReference type="InterPro" id="IPR029044">
    <property type="entry name" value="Nucleotide-diphossugar_trans"/>
</dbReference>
<keyword evidence="5 7" id="KW-1133">Transmembrane helix</keyword>
<dbReference type="InterPro" id="IPR001173">
    <property type="entry name" value="Glyco_trans_2-like"/>
</dbReference>
<feature type="transmembrane region" description="Helical" evidence="7">
    <location>
        <begin position="416"/>
        <end position="433"/>
    </location>
</feature>
<gene>
    <name evidence="9" type="ORF">H9697_09165</name>
</gene>
<sequence>MIDRKAAGAVTEERKRNISFILTIILSSVYLIWRIFFTIPWGAGILQAAAGVMLAAAEAVTTGGMIELMAGRMKRKSHEIPLPDVPDARFPDVDVFIATHNEAPELLYKTVNACTFLEYPEKGKVHIYVCDDGNRREIKEMAESLGAGYLGMADNRHAKSGNYNNALAHTSSPLIATFDADMIPRREFLVRTVPYFLTPDVRMGLVQTPQSFYNQDLFRFNLFSEKDIPNEQDFFSREINILRNATNTAAYTGSNTVILRAALEEIGGFPYDTVTEDFETSLRLQKAGYVTYASSEVLAAGLSTTTVESMIGQRVRWARGVIQSIQNTNAVFTRELPLAARLSYLNAYLYWWSFLCRMIFILAPVLFALFGFRLVECGFWELLIFWLPSHLSYRVSVEYLSGNIRNVRWSQIIDTILAPYLIIPVLLESVGIHQQKFKVTDKKKRRQKTAGARYLIPHGILILLTAAALLHFVRGKYGMALVYSSVIIFWLGYNLTALIYAVLFMMGRESRRISDRIGAVEKAEITVGGRIWSGETVDVSEEGIALRITDPGAGENGKEFRIRRGETFSITVTAKYYRALLNAVCAYTRREQGGGWFVTASVSPEDETDRRNWLQIIHDREHSLPREIDPWMTLYDEVSRNIRRRWRERKEVSRWNT</sequence>
<comment type="caution">
    <text evidence="9">The sequence shown here is derived from an EMBL/GenBank/DDBJ whole genome shotgun (WGS) entry which is preliminary data.</text>
</comment>
<evidence type="ECO:0000313" key="9">
    <source>
        <dbReference type="EMBL" id="HJC75096.1"/>
    </source>
</evidence>
<dbReference type="EMBL" id="DWVY01000047">
    <property type="protein sequence ID" value="HJC75096.1"/>
    <property type="molecule type" value="Genomic_DNA"/>
</dbReference>
<feature type="transmembrane region" description="Helical" evidence="7">
    <location>
        <begin position="480"/>
        <end position="506"/>
    </location>
</feature>
<reference evidence="9" key="2">
    <citation type="submission" date="2021-04" db="EMBL/GenBank/DDBJ databases">
        <authorList>
            <person name="Gilroy R."/>
        </authorList>
    </citation>
    <scope>NUCLEOTIDE SEQUENCE</scope>
    <source>
        <strain evidence="9">CHK196-7946</strain>
    </source>
</reference>
<dbReference type="PANTHER" id="PTHR43867">
    <property type="entry name" value="CELLULOSE SYNTHASE CATALYTIC SUBUNIT A [UDP-FORMING]"/>
    <property type="match status" value="1"/>
</dbReference>
<evidence type="ECO:0000256" key="2">
    <source>
        <dbReference type="ARBA" id="ARBA00022676"/>
    </source>
</evidence>
<dbReference type="AlphaFoldDB" id="A0A9D2QBI5"/>
<feature type="transmembrane region" description="Helical" evidence="7">
    <location>
        <begin position="20"/>
        <end position="39"/>
    </location>
</feature>
<reference evidence="9" key="1">
    <citation type="journal article" date="2021" name="PeerJ">
        <title>Extensive microbial diversity within the chicken gut microbiome revealed by metagenomics and culture.</title>
        <authorList>
            <person name="Gilroy R."/>
            <person name="Ravi A."/>
            <person name="Getino M."/>
            <person name="Pursley I."/>
            <person name="Horton D.L."/>
            <person name="Alikhan N.F."/>
            <person name="Baker D."/>
            <person name="Gharbi K."/>
            <person name="Hall N."/>
            <person name="Watson M."/>
            <person name="Adriaenssens E.M."/>
            <person name="Foster-Nyarko E."/>
            <person name="Jarju S."/>
            <person name="Secka A."/>
            <person name="Antonio M."/>
            <person name="Oren A."/>
            <person name="Chaudhuri R.R."/>
            <person name="La Ragione R."/>
            <person name="Hildebrand F."/>
            <person name="Pallen M.J."/>
        </authorList>
    </citation>
    <scope>NUCLEOTIDE SEQUENCE</scope>
    <source>
        <strain evidence="9">CHK196-7946</strain>
    </source>
</reference>
<evidence type="ECO:0000259" key="8">
    <source>
        <dbReference type="Pfam" id="PF13632"/>
    </source>
</evidence>
<dbReference type="Gene3D" id="3.90.550.10">
    <property type="entry name" value="Spore Coat Polysaccharide Biosynthesis Protein SpsA, Chain A"/>
    <property type="match status" value="1"/>
</dbReference>
<keyword evidence="2" id="KW-0328">Glycosyltransferase</keyword>
<feature type="domain" description="Glycosyltransferase 2-like" evidence="8">
    <location>
        <begin position="175"/>
        <end position="383"/>
    </location>
</feature>
<dbReference type="Pfam" id="PF13632">
    <property type="entry name" value="Glyco_trans_2_3"/>
    <property type="match status" value="1"/>
</dbReference>
<evidence type="ECO:0000256" key="7">
    <source>
        <dbReference type="SAM" id="Phobius"/>
    </source>
</evidence>
<feature type="transmembrane region" description="Helical" evidence="7">
    <location>
        <begin position="45"/>
        <end position="66"/>
    </location>
</feature>
<evidence type="ECO:0000313" key="10">
    <source>
        <dbReference type="Proteomes" id="UP000823902"/>
    </source>
</evidence>
<feature type="transmembrane region" description="Helical" evidence="7">
    <location>
        <begin position="349"/>
        <end position="372"/>
    </location>
</feature>
<dbReference type="Proteomes" id="UP000823902">
    <property type="component" value="Unassembled WGS sequence"/>
</dbReference>
<feature type="transmembrane region" description="Helical" evidence="7">
    <location>
        <begin position="454"/>
        <end position="474"/>
    </location>
</feature>
<evidence type="ECO:0000256" key="6">
    <source>
        <dbReference type="ARBA" id="ARBA00023136"/>
    </source>
</evidence>
<comment type="subcellular location">
    <subcellularLocation>
        <location evidence="1">Membrane</location>
        <topology evidence="1">Multi-pass membrane protein</topology>
    </subcellularLocation>
</comment>
<keyword evidence="3" id="KW-0808">Transferase</keyword>
<evidence type="ECO:0000256" key="5">
    <source>
        <dbReference type="ARBA" id="ARBA00022989"/>
    </source>
</evidence>
<protein>
    <submittedName>
        <fullName evidence="9">Cellulose synthase catalytic subunit</fullName>
    </submittedName>
</protein>
<proteinExistence type="predicted"/>
<keyword evidence="6 7" id="KW-0472">Membrane</keyword>
<accession>A0A9D2QBI5</accession>